<proteinExistence type="predicted"/>
<organism evidence="1 2">
    <name type="scientific">Peribacillus simplex</name>
    <dbReference type="NCBI Taxonomy" id="1478"/>
    <lineage>
        <taxon>Bacteria</taxon>
        <taxon>Bacillati</taxon>
        <taxon>Bacillota</taxon>
        <taxon>Bacilli</taxon>
        <taxon>Bacillales</taxon>
        <taxon>Bacillaceae</taxon>
        <taxon>Peribacillus</taxon>
    </lineage>
</organism>
<evidence type="ECO:0000313" key="2">
    <source>
        <dbReference type="Proteomes" id="UP000182110"/>
    </source>
</evidence>
<dbReference type="Proteomes" id="UP000182110">
    <property type="component" value="Unassembled WGS sequence"/>
</dbReference>
<sequence length="39" mass="4436">MIKVIEKLTGIPAIMADKNEEPERSSLLFHDSETLQITH</sequence>
<dbReference type="EMBL" id="CCXW01000001">
    <property type="protein sequence ID" value="CEG32070.1"/>
    <property type="molecule type" value="Genomic_DNA"/>
</dbReference>
<gene>
    <name evidence="1" type="ORF">BN1180_02227</name>
</gene>
<protein>
    <submittedName>
        <fullName evidence="1">Uncharacterized protein</fullName>
    </submittedName>
</protein>
<comment type="caution">
    <text evidence="1">The sequence shown here is derived from an EMBL/GenBank/DDBJ whole genome shotgun (WGS) entry which is preliminary data.</text>
</comment>
<dbReference type="AlphaFoldDB" id="A0AAN2PGB1"/>
<reference evidence="1 2" key="1">
    <citation type="journal article" date="2014" name="Genome Announc.">
        <title>Genome Sequence of Bacillus simplex Strain P558, Isolated from a Human Fecal Sample.</title>
        <authorList>
            <person name="Croce O."/>
            <person name="Hugon P."/>
            <person name="Lagier J.C."/>
            <person name="Bibi F."/>
            <person name="Robert C."/>
            <person name="Azhar E.I."/>
            <person name="Raoult D."/>
            <person name="Fournier P.E."/>
        </authorList>
    </citation>
    <scope>NUCLEOTIDE SEQUENCE [LARGE SCALE GENOMIC DNA]</scope>
    <source>
        <strain evidence="1 2">P558</strain>
    </source>
</reference>
<evidence type="ECO:0000313" key="1">
    <source>
        <dbReference type="EMBL" id="CEG32070.1"/>
    </source>
</evidence>
<name>A0AAN2PGB1_9BACI</name>
<accession>A0AAN2PGB1</accession>
<keyword evidence="2" id="KW-1185">Reference proteome</keyword>